<comment type="caution">
    <text evidence="1">The sequence shown here is derived from an EMBL/GenBank/DDBJ whole genome shotgun (WGS) entry which is preliminary data.</text>
</comment>
<gene>
    <name evidence="1" type="ORF">AVEN_260083_1</name>
</gene>
<evidence type="ECO:0008006" key="3">
    <source>
        <dbReference type="Google" id="ProtNLM"/>
    </source>
</evidence>
<dbReference type="EMBL" id="BGPR01001193">
    <property type="protein sequence ID" value="GBM47805.1"/>
    <property type="molecule type" value="Genomic_DNA"/>
</dbReference>
<protein>
    <recommendedName>
        <fullName evidence="3">Mariner Mos1 transposase</fullName>
    </recommendedName>
</protein>
<dbReference type="InterPro" id="IPR052709">
    <property type="entry name" value="Transposase-MT_Hybrid"/>
</dbReference>
<dbReference type="Pfam" id="PF01359">
    <property type="entry name" value="Transposase_1"/>
    <property type="match status" value="1"/>
</dbReference>
<dbReference type="PANTHER" id="PTHR46060">
    <property type="entry name" value="MARINER MOS1 TRANSPOSASE-LIKE PROTEIN"/>
    <property type="match status" value="1"/>
</dbReference>
<dbReference type="InterPro" id="IPR036397">
    <property type="entry name" value="RNaseH_sf"/>
</dbReference>
<evidence type="ECO:0000313" key="2">
    <source>
        <dbReference type="Proteomes" id="UP000499080"/>
    </source>
</evidence>
<evidence type="ECO:0000313" key="1">
    <source>
        <dbReference type="EMBL" id="GBM47805.1"/>
    </source>
</evidence>
<dbReference type="Proteomes" id="UP000499080">
    <property type="component" value="Unassembled WGS sequence"/>
</dbReference>
<keyword evidence="2" id="KW-1185">Reference proteome</keyword>
<name>A0A4Y2G516_ARAVE</name>
<dbReference type="GO" id="GO:0003676">
    <property type="term" value="F:nucleic acid binding"/>
    <property type="evidence" value="ECO:0007669"/>
    <property type="project" value="InterPro"/>
</dbReference>
<reference evidence="1 2" key="1">
    <citation type="journal article" date="2019" name="Sci. Rep.">
        <title>Orb-weaving spider Araneus ventricosus genome elucidates the spidroin gene catalogue.</title>
        <authorList>
            <person name="Kono N."/>
            <person name="Nakamura H."/>
            <person name="Ohtoshi R."/>
            <person name="Moran D.A.P."/>
            <person name="Shinohara A."/>
            <person name="Yoshida Y."/>
            <person name="Fujiwara M."/>
            <person name="Mori M."/>
            <person name="Tomita M."/>
            <person name="Arakawa K."/>
        </authorList>
    </citation>
    <scope>NUCLEOTIDE SEQUENCE [LARGE SCALE GENOMIC DNA]</scope>
</reference>
<dbReference type="InterPro" id="IPR001888">
    <property type="entry name" value="Transposase_1"/>
</dbReference>
<accession>A0A4Y2G516</accession>
<proteinExistence type="predicted"/>
<dbReference type="Gene3D" id="3.30.420.10">
    <property type="entry name" value="Ribonuclease H-like superfamily/Ribonuclease H"/>
    <property type="match status" value="1"/>
</dbReference>
<dbReference type="AlphaFoldDB" id="A0A4Y2G516"/>
<dbReference type="PANTHER" id="PTHR46060:SF1">
    <property type="entry name" value="MARINER MOS1 TRANSPOSASE-LIKE PROTEIN"/>
    <property type="match status" value="1"/>
</dbReference>
<organism evidence="1 2">
    <name type="scientific">Araneus ventricosus</name>
    <name type="common">Orbweaver spider</name>
    <name type="synonym">Epeira ventricosa</name>
    <dbReference type="NCBI Taxonomy" id="182803"/>
    <lineage>
        <taxon>Eukaryota</taxon>
        <taxon>Metazoa</taxon>
        <taxon>Ecdysozoa</taxon>
        <taxon>Arthropoda</taxon>
        <taxon>Chelicerata</taxon>
        <taxon>Arachnida</taxon>
        <taxon>Araneae</taxon>
        <taxon>Araneomorphae</taxon>
        <taxon>Entelegynae</taxon>
        <taxon>Araneoidea</taxon>
        <taxon>Araneidae</taxon>
        <taxon>Araneus</taxon>
    </lineage>
</organism>
<dbReference type="OrthoDB" id="6434511at2759"/>
<sequence>MLSRIITGDETWFSHVTPESKQQSMERRHTLSCKGQGQTDFVPEQYHGILVFWDRHGVWLVDFMQRGNTINAVAYGQILRKLSRAIQNKRRGMLTEGIFYSMTMQGLTAQLRHELYWTLLAGEF</sequence>